<dbReference type="EMBL" id="LS483339">
    <property type="protein sequence ID" value="SQF24660.1"/>
    <property type="molecule type" value="Genomic_DNA"/>
</dbReference>
<dbReference type="Proteomes" id="UP000249634">
    <property type="component" value="Chromosome 1"/>
</dbReference>
<evidence type="ECO:0000313" key="2">
    <source>
        <dbReference type="Proteomes" id="UP000249634"/>
    </source>
</evidence>
<dbReference type="RefSeq" id="WP_167740662.1">
    <property type="nucleotide sequence ID" value="NZ_BPPS01000020.1"/>
</dbReference>
<reference evidence="1 2" key="1">
    <citation type="submission" date="2018-06" db="EMBL/GenBank/DDBJ databases">
        <authorList>
            <consortium name="Pathogen Informatics"/>
            <person name="Doyle S."/>
        </authorList>
    </citation>
    <scope>NUCLEOTIDE SEQUENCE [LARGE SCALE GENOMIC DNA]</scope>
    <source>
        <strain evidence="1 2">NCTC12958</strain>
    </source>
</reference>
<sequence length="51" mass="5920">MSYVLKAFVDKETGKVYYIGDTYTGNRVEELIDLGYVQGEKQKRKTKKVTK</sequence>
<organism evidence="1 2">
    <name type="scientific">Streptococcus thermophilus</name>
    <dbReference type="NCBI Taxonomy" id="1308"/>
    <lineage>
        <taxon>Bacteria</taxon>
        <taxon>Bacillati</taxon>
        <taxon>Bacillota</taxon>
        <taxon>Bacilli</taxon>
        <taxon>Lactobacillales</taxon>
        <taxon>Streptococcaceae</taxon>
        <taxon>Streptococcus</taxon>
    </lineage>
</organism>
<dbReference type="AlphaFoldDB" id="A0A2X3U799"/>
<protein>
    <submittedName>
        <fullName evidence="1">Phage protein</fullName>
    </submittedName>
</protein>
<proteinExistence type="predicted"/>
<name>A0A2X3U799_STRTR</name>
<evidence type="ECO:0000313" key="1">
    <source>
        <dbReference type="EMBL" id="SQF24660.1"/>
    </source>
</evidence>
<accession>A0A2X3U799</accession>
<gene>
    <name evidence="1" type="ORF">NCTC12958_00853</name>
</gene>